<feature type="region of interest" description="Disordered" evidence="1">
    <location>
        <begin position="22"/>
        <end position="129"/>
    </location>
</feature>
<feature type="region of interest" description="Disordered" evidence="1">
    <location>
        <begin position="256"/>
        <end position="302"/>
    </location>
</feature>
<dbReference type="Proteomes" id="UP000440578">
    <property type="component" value="Unassembled WGS sequence"/>
</dbReference>
<name>A0A6A4X5T2_AMPAM</name>
<dbReference type="OrthoDB" id="413404at2759"/>
<evidence type="ECO:0000313" key="3">
    <source>
        <dbReference type="Proteomes" id="UP000440578"/>
    </source>
</evidence>
<feature type="compositionally biased region" description="Low complexity" evidence="1">
    <location>
        <begin position="260"/>
        <end position="275"/>
    </location>
</feature>
<gene>
    <name evidence="2" type="ORF">FJT64_016483</name>
</gene>
<comment type="caution">
    <text evidence="2">The sequence shown here is derived from an EMBL/GenBank/DDBJ whole genome shotgun (WGS) entry which is preliminary data.</text>
</comment>
<evidence type="ECO:0000313" key="2">
    <source>
        <dbReference type="EMBL" id="KAF0312849.1"/>
    </source>
</evidence>
<evidence type="ECO:0000256" key="1">
    <source>
        <dbReference type="SAM" id="MobiDB-lite"/>
    </source>
</evidence>
<dbReference type="EMBL" id="VIIS01000131">
    <property type="protein sequence ID" value="KAF0312852.1"/>
    <property type="molecule type" value="Genomic_DNA"/>
</dbReference>
<protein>
    <submittedName>
        <fullName evidence="2">Uncharacterized protein</fullName>
    </submittedName>
</protein>
<feature type="compositionally biased region" description="Low complexity" evidence="1">
    <location>
        <begin position="119"/>
        <end position="129"/>
    </location>
</feature>
<reference evidence="2 3" key="1">
    <citation type="submission" date="2019-07" db="EMBL/GenBank/DDBJ databases">
        <title>Draft genome assembly of a fouling barnacle, Amphibalanus amphitrite (Darwin, 1854): The first reference genome for Thecostraca.</title>
        <authorList>
            <person name="Kim W."/>
        </authorList>
    </citation>
    <scope>NUCLEOTIDE SEQUENCE [LARGE SCALE GENOMIC DNA]</scope>
    <source>
        <strain evidence="2">SNU_AA5</strain>
        <tissue evidence="2">Soma without cirri and trophi</tissue>
    </source>
</reference>
<keyword evidence="3" id="KW-1185">Reference proteome</keyword>
<sequence>MTDTEQSCAVDVPDSPLCERFSVGRQASGSQRSRRAGLADDYAPVIRRPDRDVAPPSAEAAQVAPPSAARRPVHACSGQSASTSERLEPPPPPPPPPPERDADHGPTGLPGTFTTDSQLPPTELVPPLSELLPEAGASLHEVLEKFLWAKQQASAAANLMSSLRQAVERMDQDSPRQTLAAVAARSAPGHDPAPPAPTTSEPACRPLPETGVAAPRPTVTQTVSQTVSQAVTQAVTHSSLLATSCSLTGAPWPGSVTPLSAGSEGSASSAESVSVMPEESRSQLLPTATESRDSRRGAATGQLRQVEALRRRYQRQQDKLRRLEQTNYVSYTGKGQTNYVSYTGKGQTNYVLNLAVDGQDKTIRTLSTQLEDTKEALLQEISQQPTPGAGGRPRRRHSRPDPVW</sequence>
<accession>A0A6A4X5T2</accession>
<dbReference type="AlphaFoldDB" id="A0A6A4X5T2"/>
<feature type="region of interest" description="Disordered" evidence="1">
    <location>
        <begin position="167"/>
        <end position="221"/>
    </location>
</feature>
<dbReference type="EMBL" id="VIIS01000131">
    <property type="protein sequence ID" value="KAF0312850.1"/>
    <property type="molecule type" value="Genomic_DNA"/>
</dbReference>
<organism evidence="2 3">
    <name type="scientific">Amphibalanus amphitrite</name>
    <name type="common">Striped barnacle</name>
    <name type="synonym">Balanus amphitrite</name>
    <dbReference type="NCBI Taxonomy" id="1232801"/>
    <lineage>
        <taxon>Eukaryota</taxon>
        <taxon>Metazoa</taxon>
        <taxon>Ecdysozoa</taxon>
        <taxon>Arthropoda</taxon>
        <taxon>Crustacea</taxon>
        <taxon>Multicrustacea</taxon>
        <taxon>Cirripedia</taxon>
        <taxon>Thoracica</taxon>
        <taxon>Thoracicalcarea</taxon>
        <taxon>Balanomorpha</taxon>
        <taxon>Balanoidea</taxon>
        <taxon>Balanidae</taxon>
        <taxon>Amphibalaninae</taxon>
        <taxon>Amphibalanus</taxon>
    </lineage>
</organism>
<feature type="compositionally biased region" description="Low complexity" evidence="1">
    <location>
        <begin position="54"/>
        <end position="70"/>
    </location>
</feature>
<feature type="region of interest" description="Disordered" evidence="1">
    <location>
        <begin position="379"/>
        <end position="404"/>
    </location>
</feature>
<dbReference type="EMBL" id="VIIS01000131">
    <property type="protein sequence ID" value="KAF0312849.1"/>
    <property type="molecule type" value="Genomic_DNA"/>
</dbReference>
<proteinExistence type="predicted"/>